<dbReference type="InterPro" id="IPR011335">
    <property type="entry name" value="Restrct_endonuc-II-like"/>
</dbReference>
<name>A0A099KRY9_COLPS</name>
<dbReference type="PATRIC" id="fig|28229.3.peg.2255"/>
<dbReference type="Proteomes" id="UP000029868">
    <property type="component" value="Unassembled WGS sequence"/>
</dbReference>
<dbReference type="EMBL" id="JQEC01000027">
    <property type="protein sequence ID" value="KGJ93301.1"/>
    <property type="molecule type" value="Genomic_DNA"/>
</dbReference>
<protein>
    <recommendedName>
        <fullName evidence="3">DUF4365 domain-containing protein</fullName>
    </recommendedName>
</protein>
<proteinExistence type="predicted"/>
<organism evidence="1 2">
    <name type="scientific">Colwellia psychrerythraea</name>
    <name type="common">Vibrio psychroerythus</name>
    <dbReference type="NCBI Taxonomy" id="28229"/>
    <lineage>
        <taxon>Bacteria</taxon>
        <taxon>Pseudomonadati</taxon>
        <taxon>Pseudomonadota</taxon>
        <taxon>Gammaproteobacteria</taxon>
        <taxon>Alteromonadales</taxon>
        <taxon>Colwelliaceae</taxon>
        <taxon>Colwellia</taxon>
    </lineage>
</organism>
<dbReference type="SUPFAM" id="SSF52980">
    <property type="entry name" value="Restriction endonuclease-like"/>
    <property type="match status" value="1"/>
</dbReference>
<gene>
    <name evidence="1" type="ORF">GAB14E_2625</name>
</gene>
<accession>A0A099KRY9</accession>
<sequence>MEITKSSRHSKITGDFTENLVLYWLSKYGFESTIVDHTGIDIIARNPKNNELMGISVKARSRNTGKEKQYLRIGNDHFPKVEAACNAFGCVPYFAIVIDELDTIKVFITSMQHLLSLHPMRQTSSGWKMTDDWVRQYEGDPEIKMFEFKHKTTDWW</sequence>
<dbReference type="AlphaFoldDB" id="A0A099KRY9"/>
<evidence type="ECO:0008006" key="3">
    <source>
        <dbReference type="Google" id="ProtNLM"/>
    </source>
</evidence>
<comment type="caution">
    <text evidence="1">The sequence shown here is derived from an EMBL/GenBank/DDBJ whole genome shotgun (WGS) entry which is preliminary data.</text>
</comment>
<evidence type="ECO:0000313" key="1">
    <source>
        <dbReference type="EMBL" id="KGJ93301.1"/>
    </source>
</evidence>
<reference evidence="1 2" key="1">
    <citation type="submission" date="2014-08" db="EMBL/GenBank/DDBJ databases">
        <title>Genomic and Phenotypic Diversity of Colwellia psychrerythraea strains from Disparate Marine Basins.</title>
        <authorList>
            <person name="Techtmann S.M."/>
            <person name="Stelling S.C."/>
            <person name="Utturkar S.M."/>
            <person name="Alshibli N."/>
            <person name="Harris A."/>
            <person name="Brown S.D."/>
            <person name="Hazen T.C."/>
        </authorList>
    </citation>
    <scope>NUCLEOTIDE SEQUENCE [LARGE SCALE GENOMIC DNA]</scope>
    <source>
        <strain evidence="1 2">GAB14E</strain>
    </source>
</reference>
<evidence type="ECO:0000313" key="2">
    <source>
        <dbReference type="Proteomes" id="UP000029868"/>
    </source>
</evidence>